<reference evidence="1 2" key="2">
    <citation type="journal article" date="2022" name="Mol. Ecol. Resour.">
        <title>The genomes of chicory, endive, great burdock and yacon provide insights into Asteraceae paleo-polyploidization history and plant inulin production.</title>
        <authorList>
            <person name="Fan W."/>
            <person name="Wang S."/>
            <person name="Wang H."/>
            <person name="Wang A."/>
            <person name="Jiang F."/>
            <person name="Liu H."/>
            <person name="Zhao H."/>
            <person name="Xu D."/>
            <person name="Zhang Y."/>
        </authorList>
    </citation>
    <scope>NUCLEOTIDE SEQUENCE [LARGE SCALE GENOMIC DNA]</scope>
    <source>
        <strain evidence="2">cv. Yunnan</strain>
        <tissue evidence="1">Leaves</tissue>
    </source>
</reference>
<accession>A0ACB9E8B8</accession>
<proteinExistence type="predicted"/>
<sequence length="77" mass="8689">MNRNKETLFNFRRCSSYIFAASNNNKGCLCCDGHRAELKLNKGLYLLISPKAAASWLSFRLVLAPGLDNPYHTSLRP</sequence>
<name>A0ACB9E8B8_9ASTR</name>
<protein>
    <submittedName>
        <fullName evidence="1">Uncharacterized protein</fullName>
    </submittedName>
</protein>
<evidence type="ECO:0000313" key="2">
    <source>
        <dbReference type="Proteomes" id="UP001056120"/>
    </source>
</evidence>
<gene>
    <name evidence="1" type="ORF">L1987_54495</name>
</gene>
<comment type="caution">
    <text evidence="1">The sequence shown here is derived from an EMBL/GenBank/DDBJ whole genome shotgun (WGS) entry which is preliminary data.</text>
</comment>
<dbReference type="Proteomes" id="UP001056120">
    <property type="component" value="Linkage Group LG18"/>
</dbReference>
<keyword evidence="2" id="KW-1185">Reference proteome</keyword>
<reference evidence="2" key="1">
    <citation type="journal article" date="2022" name="Mol. Ecol. Resour.">
        <title>The genomes of chicory, endive, great burdock and yacon provide insights into Asteraceae palaeo-polyploidization history and plant inulin production.</title>
        <authorList>
            <person name="Fan W."/>
            <person name="Wang S."/>
            <person name="Wang H."/>
            <person name="Wang A."/>
            <person name="Jiang F."/>
            <person name="Liu H."/>
            <person name="Zhao H."/>
            <person name="Xu D."/>
            <person name="Zhang Y."/>
        </authorList>
    </citation>
    <scope>NUCLEOTIDE SEQUENCE [LARGE SCALE GENOMIC DNA]</scope>
    <source>
        <strain evidence="2">cv. Yunnan</strain>
    </source>
</reference>
<organism evidence="1 2">
    <name type="scientific">Smallanthus sonchifolius</name>
    <dbReference type="NCBI Taxonomy" id="185202"/>
    <lineage>
        <taxon>Eukaryota</taxon>
        <taxon>Viridiplantae</taxon>
        <taxon>Streptophyta</taxon>
        <taxon>Embryophyta</taxon>
        <taxon>Tracheophyta</taxon>
        <taxon>Spermatophyta</taxon>
        <taxon>Magnoliopsida</taxon>
        <taxon>eudicotyledons</taxon>
        <taxon>Gunneridae</taxon>
        <taxon>Pentapetalae</taxon>
        <taxon>asterids</taxon>
        <taxon>campanulids</taxon>
        <taxon>Asterales</taxon>
        <taxon>Asteraceae</taxon>
        <taxon>Asteroideae</taxon>
        <taxon>Heliantheae alliance</taxon>
        <taxon>Millerieae</taxon>
        <taxon>Smallanthus</taxon>
    </lineage>
</organism>
<evidence type="ECO:0000313" key="1">
    <source>
        <dbReference type="EMBL" id="KAI3754707.1"/>
    </source>
</evidence>
<dbReference type="EMBL" id="CM042035">
    <property type="protein sequence ID" value="KAI3754707.1"/>
    <property type="molecule type" value="Genomic_DNA"/>
</dbReference>